<dbReference type="EMBL" id="HBKO01037671">
    <property type="protein sequence ID" value="CAE2264380.1"/>
    <property type="molecule type" value="Transcribed_RNA"/>
</dbReference>
<proteinExistence type="predicted"/>
<organism evidence="5">
    <name type="scientific">Prymnesium polylepis</name>
    <dbReference type="NCBI Taxonomy" id="72548"/>
    <lineage>
        <taxon>Eukaryota</taxon>
        <taxon>Haptista</taxon>
        <taxon>Haptophyta</taxon>
        <taxon>Prymnesiophyceae</taxon>
        <taxon>Prymnesiales</taxon>
        <taxon>Prymnesiaceae</taxon>
        <taxon>Prymnesium</taxon>
    </lineage>
</organism>
<evidence type="ECO:0000256" key="1">
    <source>
        <dbReference type="ARBA" id="ARBA00022714"/>
    </source>
</evidence>
<keyword evidence="3" id="KW-0408">Iron</keyword>
<dbReference type="GO" id="GO:0051537">
    <property type="term" value="F:2 iron, 2 sulfur cluster binding"/>
    <property type="evidence" value="ECO:0007669"/>
    <property type="project" value="UniProtKB-KW"/>
</dbReference>
<evidence type="ECO:0000256" key="4">
    <source>
        <dbReference type="ARBA" id="ARBA00023014"/>
    </source>
</evidence>
<evidence type="ECO:0000256" key="3">
    <source>
        <dbReference type="ARBA" id="ARBA00023004"/>
    </source>
</evidence>
<evidence type="ECO:0000256" key="2">
    <source>
        <dbReference type="ARBA" id="ARBA00022723"/>
    </source>
</evidence>
<dbReference type="GO" id="GO:0005739">
    <property type="term" value="C:mitochondrion"/>
    <property type="evidence" value="ECO:0007669"/>
    <property type="project" value="TreeGrafter"/>
</dbReference>
<keyword evidence="1" id="KW-0001">2Fe-2S</keyword>
<evidence type="ECO:0000313" key="5">
    <source>
        <dbReference type="EMBL" id="CAE2264380.1"/>
    </source>
</evidence>
<sequence>VKCSDMLARASRSLAVRAAGPGIVRASAAMRLSSVAEQSVSCTFILAKKKQKVTVPGMIGWSLLETAQHHGLPIPGSPADEPWDYITYGEGPASAEDHVVVQREYFDKLEPMGFQECNVLDEVSDSITGTSRLASCIYLTKDLNGITVLFPDGNPDMTNLL</sequence>
<dbReference type="GO" id="GO:0009055">
    <property type="term" value="F:electron transfer activity"/>
    <property type="evidence" value="ECO:0007669"/>
    <property type="project" value="TreeGrafter"/>
</dbReference>
<accession>A0A7S4JI43</accession>
<keyword evidence="4" id="KW-0411">Iron-sulfur</keyword>
<dbReference type="GO" id="GO:0046872">
    <property type="term" value="F:metal ion binding"/>
    <property type="evidence" value="ECO:0007669"/>
    <property type="project" value="UniProtKB-KW"/>
</dbReference>
<gene>
    <name evidence="5" type="ORF">CPOL0286_LOCUS17241</name>
</gene>
<protein>
    <submittedName>
        <fullName evidence="5">Uncharacterized protein</fullName>
    </submittedName>
</protein>
<dbReference type="Gene3D" id="3.10.20.30">
    <property type="match status" value="1"/>
</dbReference>
<feature type="non-terminal residue" evidence="5">
    <location>
        <position position="1"/>
    </location>
</feature>
<dbReference type="InterPro" id="IPR012675">
    <property type="entry name" value="Beta-grasp_dom_sf"/>
</dbReference>
<dbReference type="InterPro" id="IPR001055">
    <property type="entry name" value="Adrenodoxin-like"/>
</dbReference>
<dbReference type="PANTHER" id="PTHR23426:SF67">
    <property type="entry name" value="2FE-2S FERREDOXIN-TYPE DOMAIN-CONTAINING PROTEIN"/>
    <property type="match status" value="1"/>
</dbReference>
<dbReference type="AlphaFoldDB" id="A0A7S4JI43"/>
<dbReference type="PANTHER" id="PTHR23426">
    <property type="entry name" value="FERREDOXIN/ADRENODOXIN"/>
    <property type="match status" value="1"/>
</dbReference>
<name>A0A7S4JI43_9EUKA</name>
<keyword evidence="2" id="KW-0479">Metal-binding</keyword>
<reference evidence="5" key="1">
    <citation type="submission" date="2021-01" db="EMBL/GenBank/DDBJ databases">
        <authorList>
            <person name="Corre E."/>
            <person name="Pelletier E."/>
            <person name="Niang G."/>
            <person name="Scheremetjew M."/>
            <person name="Finn R."/>
            <person name="Kale V."/>
            <person name="Holt S."/>
            <person name="Cochrane G."/>
            <person name="Meng A."/>
            <person name="Brown T."/>
            <person name="Cohen L."/>
        </authorList>
    </citation>
    <scope>NUCLEOTIDE SEQUENCE</scope>
    <source>
        <strain evidence="5">UIO037</strain>
    </source>
</reference>
<dbReference type="GO" id="GO:0140647">
    <property type="term" value="P:P450-containing electron transport chain"/>
    <property type="evidence" value="ECO:0007669"/>
    <property type="project" value="InterPro"/>
</dbReference>